<sequence>MVFDTFSEAYIDAIYHVMGDGKEKDTRVSRSKEIRMFSYTVLENDIDIVKFEEDFRLLDLPRYPSFEYAQKFADWVLSGNDKISEELFKLNPGISKYDANQSDLSTYELPSNFSMFYGPRISEQLWQVIDELNENKDTRRAFISVLDGINDNKLLEPLRTEEIKTVEYPCTVGFNFEIDDDTLNLEIFMRSQNLVTVWPYDYFIAVQLLKFVAQQTGRKVGSISAAVASMHIYKSDYDFAKSAMEKN</sequence>
<dbReference type="PANTHER" id="PTHR11548:SF1">
    <property type="entry name" value="THYMIDYLATE SYNTHASE 1"/>
    <property type="match status" value="1"/>
</dbReference>
<evidence type="ECO:0000256" key="1">
    <source>
        <dbReference type="ARBA" id="ARBA00009972"/>
    </source>
</evidence>
<protein>
    <submittedName>
        <fullName evidence="5">Deoxycytidylate 5-hydroxymethyltransferase</fullName>
    </submittedName>
</protein>
<evidence type="ECO:0000313" key="6">
    <source>
        <dbReference type="Proteomes" id="UP000226396"/>
    </source>
</evidence>
<dbReference type="InterPro" id="IPR023451">
    <property type="entry name" value="Thymidate_synth/dCMP_Mease_dom"/>
</dbReference>
<comment type="similarity">
    <text evidence="1">Belongs to the thymidylate synthase family.</text>
</comment>
<dbReference type="Pfam" id="PF00303">
    <property type="entry name" value="Thymidylat_synt"/>
    <property type="match status" value="1"/>
</dbReference>
<dbReference type="Proteomes" id="UP000226396">
    <property type="component" value="Segment"/>
</dbReference>
<dbReference type="KEGG" id="vg:77938986"/>
<reference evidence="5 6" key="1">
    <citation type="submission" date="2017-06" db="EMBL/GenBank/DDBJ databases">
        <authorList>
            <person name="Kim H.J."/>
            <person name="Triplett B.A."/>
        </authorList>
    </citation>
    <scope>NUCLEOTIDE SEQUENCE [LARGE SCALE GENOMIC DNA]</scope>
</reference>
<feature type="domain" description="Thymidylate synthase/dCMP hydroxymethylase" evidence="4">
    <location>
        <begin position="10"/>
        <end position="246"/>
    </location>
</feature>
<dbReference type="RefSeq" id="YP_010662969.1">
    <property type="nucleotide sequence ID" value="NC_070890.1"/>
</dbReference>
<name>A0A223VZQ9_9CAUD</name>
<dbReference type="Gene3D" id="3.30.572.10">
    <property type="entry name" value="Thymidylate synthase/dCMP hydroxymethylase domain"/>
    <property type="match status" value="1"/>
</dbReference>
<evidence type="ECO:0000256" key="3">
    <source>
        <dbReference type="ARBA" id="ARBA00022679"/>
    </source>
</evidence>
<evidence type="ECO:0000256" key="2">
    <source>
        <dbReference type="ARBA" id="ARBA00022603"/>
    </source>
</evidence>
<keyword evidence="6" id="KW-1185">Reference proteome</keyword>
<keyword evidence="2 5" id="KW-0489">Methyltransferase</keyword>
<dbReference type="GO" id="GO:0032259">
    <property type="term" value="P:methylation"/>
    <property type="evidence" value="ECO:0007669"/>
    <property type="project" value="UniProtKB-KW"/>
</dbReference>
<dbReference type="PANTHER" id="PTHR11548">
    <property type="entry name" value="THYMIDYLATE SYNTHASE 1"/>
    <property type="match status" value="1"/>
</dbReference>
<accession>A0A223VZQ9</accession>
<organism evidence="5 6">
    <name type="scientific">Agrobacterium phage Atu_ph04</name>
    <dbReference type="NCBI Taxonomy" id="2024263"/>
    <lineage>
        <taxon>Viruses</taxon>
        <taxon>Duplodnaviria</taxon>
        <taxon>Heunggongvirae</taxon>
        <taxon>Uroviricota</taxon>
        <taxon>Caudoviricetes</taxon>
        <taxon>Pootjesviridae</taxon>
        <taxon>Rollinsvirus</taxon>
        <taxon>Rollinsvirus ph04</taxon>
    </lineage>
</organism>
<dbReference type="GO" id="GO:0004799">
    <property type="term" value="F:thymidylate synthase activity"/>
    <property type="evidence" value="ECO:0007669"/>
    <property type="project" value="TreeGrafter"/>
</dbReference>
<dbReference type="SUPFAM" id="SSF55831">
    <property type="entry name" value="Thymidylate synthase/dCMP hydroxymethylase"/>
    <property type="match status" value="1"/>
</dbReference>
<evidence type="ECO:0000259" key="4">
    <source>
        <dbReference type="Pfam" id="PF00303"/>
    </source>
</evidence>
<evidence type="ECO:0000313" key="5">
    <source>
        <dbReference type="EMBL" id="ASV44650.1"/>
    </source>
</evidence>
<dbReference type="InterPro" id="IPR036926">
    <property type="entry name" value="Thymidate_synth/dCMP_Mease_sf"/>
</dbReference>
<dbReference type="GeneID" id="77938986"/>
<dbReference type="EMBL" id="MF403007">
    <property type="protein sequence ID" value="ASV44650.1"/>
    <property type="molecule type" value="Genomic_DNA"/>
</dbReference>
<keyword evidence="3 5" id="KW-0808">Transferase</keyword>
<dbReference type="InterPro" id="IPR045097">
    <property type="entry name" value="Thymidate_synth/dCMP_Mease"/>
</dbReference>
<dbReference type="GO" id="GO:0006231">
    <property type="term" value="P:dTMP biosynthetic process"/>
    <property type="evidence" value="ECO:0007669"/>
    <property type="project" value="TreeGrafter"/>
</dbReference>
<proteinExistence type="inferred from homology"/>